<protein>
    <submittedName>
        <fullName evidence="2">DUF5615 family PIN-like protein</fullName>
    </submittedName>
</protein>
<organism evidence="2 3">
    <name type="scientific">Candidatus Amunia macphersoniae</name>
    <dbReference type="NCBI Taxonomy" id="3127014"/>
    <lineage>
        <taxon>Bacteria</taxon>
        <taxon>Bacillati</taxon>
        <taxon>Candidatus Dormiibacterota</taxon>
        <taxon>Candidatus Dormibacteria</taxon>
        <taxon>Candidatus Aeolococcales</taxon>
        <taxon>Candidatus Aeolococcaceae</taxon>
        <taxon>Candidatus Amunia</taxon>
    </lineage>
</organism>
<dbReference type="AlphaFoldDB" id="A0A934KNR7"/>
<evidence type="ECO:0000313" key="2">
    <source>
        <dbReference type="EMBL" id="MBJ7609370.1"/>
    </source>
</evidence>
<name>A0A934KNR7_9BACT</name>
<dbReference type="InterPro" id="IPR041049">
    <property type="entry name" value="DUF5615"/>
</dbReference>
<gene>
    <name evidence="2" type="ORF">JF887_08055</name>
</gene>
<reference evidence="2 3" key="1">
    <citation type="submission" date="2020-10" db="EMBL/GenBank/DDBJ databases">
        <title>Ca. Dormibacterota MAGs.</title>
        <authorList>
            <person name="Montgomery K."/>
        </authorList>
    </citation>
    <scope>NUCLEOTIDE SEQUENCE [LARGE SCALE GENOMIC DNA]</scope>
    <source>
        <strain evidence="2">Mitchell_Peninsula_5</strain>
    </source>
</reference>
<feature type="domain" description="DUF5615" evidence="1">
    <location>
        <begin position="5"/>
        <end position="85"/>
    </location>
</feature>
<accession>A0A934KNR7</accession>
<evidence type="ECO:0000313" key="3">
    <source>
        <dbReference type="Proteomes" id="UP000614410"/>
    </source>
</evidence>
<dbReference type="EMBL" id="JAEKNN010000039">
    <property type="protein sequence ID" value="MBJ7609370.1"/>
    <property type="molecule type" value="Genomic_DNA"/>
</dbReference>
<dbReference type="Proteomes" id="UP000614410">
    <property type="component" value="Unassembled WGS sequence"/>
</dbReference>
<comment type="caution">
    <text evidence="2">The sequence shown here is derived from an EMBL/GenBank/DDBJ whole genome shotgun (WGS) entry which is preliminary data.</text>
</comment>
<proteinExistence type="predicted"/>
<dbReference type="Pfam" id="PF18480">
    <property type="entry name" value="DUF5615"/>
    <property type="match status" value="1"/>
</dbReference>
<evidence type="ECO:0000259" key="1">
    <source>
        <dbReference type="Pfam" id="PF18480"/>
    </source>
</evidence>
<sequence length="108" mass="11828">MAGTIAEQLRTHGRDVEAVAHHAHLRNLDDAELLDVLQSTAQALVTDNAADFVPLHADFLARERHHAGIVLCKLPRSKATIGLWVAALDDLFETIGAQASLEDRCVWI</sequence>